<protein>
    <submittedName>
        <fullName evidence="2">Uncharacterized protein</fullName>
    </submittedName>
</protein>
<feature type="transmembrane region" description="Helical" evidence="1">
    <location>
        <begin position="12"/>
        <end position="32"/>
    </location>
</feature>
<keyword evidence="1" id="KW-1133">Transmembrane helix</keyword>
<name>A0A6M3KZM4_9ZZZZ</name>
<accession>A0A6M3KZM4</accession>
<dbReference type="EMBL" id="MT142648">
    <property type="protein sequence ID" value="QJA86625.1"/>
    <property type="molecule type" value="Genomic_DNA"/>
</dbReference>
<dbReference type="AlphaFoldDB" id="A0A6M3KZM4"/>
<organism evidence="2">
    <name type="scientific">viral metagenome</name>
    <dbReference type="NCBI Taxonomy" id="1070528"/>
    <lineage>
        <taxon>unclassified sequences</taxon>
        <taxon>metagenomes</taxon>
        <taxon>organismal metagenomes</taxon>
    </lineage>
</organism>
<keyword evidence="1" id="KW-0472">Membrane</keyword>
<reference evidence="2" key="1">
    <citation type="submission" date="2020-03" db="EMBL/GenBank/DDBJ databases">
        <title>The deep terrestrial virosphere.</title>
        <authorList>
            <person name="Holmfeldt K."/>
            <person name="Nilsson E."/>
            <person name="Simone D."/>
            <person name="Lopez-Fernandez M."/>
            <person name="Wu X."/>
            <person name="de Brujin I."/>
            <person name="Lundin D."/>
            <person name="Andersson A."/>
            <person name="Bertilsson S."/>
            <person name="Dopson M."/>
        </authorList>
    </citation>
    <scope>NUCLEOTIDE SEQUENCE</scope>
    <source>
        <strain evidence="2">MM415B03153</strain>
    </source>
</reference>
<sequence length="87" mass="9347">MKPKNGTVTKIAGVVAGGVALLWIGGVSTGIIRAEVRESRLIAVEAIVVKMQTSVEDLANIRDAMKQQTKAMQKIIDKLEEKAKDGE</sequence>
<evidence type="ECO:0000313" key="2">
    <source>
        <dbReference type="EMBL" id="QJA86625.1"/>
    </source>
</evidence>
<gene>
    <name evidence="2" type="ORF">MM415B03153_0003</name>
</gene>
<keyword evidence="1" id="KW-0812">Transmembrane</keyword>
<proteinExistence type="predicted"/>
<evidence type="ECO:0000256" key="1">
    <source>
        <dbReference type="SAM" id="Phobius"/>
    </source>
</evidence>